<reference evidence="4" key="1">
    <citation type="journal article" date="2019" name="Int. J. Syst. Evol. Microbiol.">
        <title>The Global Catalogue of Microorganisms (GCM) 10K type strain sequencing project: providing services to taxonomists for standard genome sequencing and annotation.</title>
        <authorList>
            <consortium name="The Broad Institute Genomics Platform"/>
            <consortium name="The Broad Institute Genome Sequencing Center for Infectious Disease"/>
            <person name="Wu L."/>
            <person name="Ma J."/>
        </authorList>
    </citation>
    <scope>NUCLEOTIDE SEQUENCE [LARGE SCALE GENOMIC DNA]</scope>
    <source>
        <strain evidence="4">KCTC 42964</strain>
    </source>
</reference>
<evidence type="ECO:0000256" key="1">
    <source>
        <dbReference type="SAM" id="MobiDB-lite"/>
    </source>
</evidence>
<dbReference type="RefSeq" id="WP_379906876.1">
    <property type="nucleotide sequence ID" value="NZ_JBHRTR010000054.1"/>
</dbReference>
<feature type="region of interest" description="Disordered" evidence="1">
    <location>
        <begin position="1"/>
        <end position="81"/>
    </location>
</feature>
<protein>
    <submittedName>
        <fullName evidence="3">DUF3426 domain-containing protein</fullName>
    </submittedName>
</protein>
<keyword evidence="2" id="KW-1133">Transmembrane helix</keyword>
<name>A0ABV7LAS4_9PROT</name>
<organism evidence="3 4">
    <name type="scientific">Marinibaculum pumilum</name>
    <dbReference type="NCBI Taxonomy" id="1766165"/>
    <lineage>
        <taxon>Bacteria</taxon>
        <taxon>Pseudomonadati</taxon>
        <taxon>Pseudomonadota</taxon>
        <taxon>Alphaproteobacteria</taxon>
        <taxon>Rhodospirillales</taxon>
        <taxon>Rhodospirillaceae</taxon>
        <taxon>Marinibaculum</taxon>
    </lineage>
</organism>
<feature type="transmembrane region" description="Helical" evidence="2">
    <location>
        <begin position="104"/>
        <end position="123"/>
    </location>
</feature>
<dbReference type="Proteomes" id="UP001595528">
    <property type="component" value="Unassembled WGS sequence"/>
</dbReference>
<evidence type="ECO:0000256" key="2">
    <source>
        <dbReference type="SAM" id="Phobius"/>
    </source>
</evidence>
<dbReference type="InterPro" id="IPR047676">
    <property type="entry name" value="FxLYD_dom"/>
</dbReference>
<keyword evidence="2" id="KW-0472">Membrane</keyword>
<dbReference type="NCBIfam" id="NF038353">
    <property type="entry name" value="FxLYD_dom"/>
    <property type="match status" value="1"/>
</dbReference>
<feature type="non-terminal residue" evidence="3">
    <location>
        <position position="1"/>
    </location>
</feature>
<feature type="compositionally biased region" description="Acidic residues" evidence="1">
    <location>
        <begin position="55"/>
        <end position="66"/>
    </location>
</feature>
<keyword evidence="4" id="KW-1185">Reference proteome</keyword>
<feature type="compositionally biased region" description="Low complexity" evidence="1">
    <location>
        <begin position="16"/>
        <end position="27"/>
    </location>
</feature>
<evidence type="ECO:0000313" key="3">
    <source>
        <dbReference type="EMBL" id="MFC3231405.1"/>
    </source>
</evidence>
<dbReference type="Pfam" id="PF11906">
    <property type="entry name" value="DUF3426"/>
    <property type="match status" value="1"/>
</dbReference>
<sequence>AAPRAAAPRAAPPREAPAAAPAAAARPAARRQAEPAVAEMPLEDEAFEEPGGPDPDAEAADWDEPEPGSYDLTELDGEPIPQLPIQTRARVQRKKAQQRSGSSIGWYGLLAAIVGVVAVLYFARGTLVELWPPIERLYVTAGIDLPAPPITLDFRDTATSFEDQDTTLVVSGTVINSGEAEQAVPAVEVVLLDSTGAALVTRAVKTDAAMLPPGGRTTFAARFESYPQTVADLRLSFALPAR</sequence>
<proteinExistence type="predicted"/>
<gene>
    <name evidence="3" type="ORF">ACFOGJ_29425</name>
</gene>
<evidence type="ECO:0000313" key="4">
    <source>
        <dbReference type="Proteomes" id="UP001595528"/>
    </source>
</evidence>
<accession>A0ABV7LAS4</accession>
<dbReference type="InterPro" id="IPR021834">
    <property type="entry name" value="DUF3426"/>
</dbReference>
<comment type="caution">
    <text evidence="3">The sequence shown here is derived from an EMBL/GenBank/DDBJ whole genome shotgun (WGS) entry which is preliminary data.</text>
</comment>
<dbReference type="EMBL" id="JBHRTR010000054">
    <property type="protein sequence ID" value="MFC3231405.1"/>
    <property type="molecule type" value="Genomic_DNA"/>
</dbReference>
<keyword evidence="2" id="KW-0812">Transmembrane</keyword>